<protein>
    <submittedName>
        <fullName evidence="2">Uncharacterized protein</fullName>
    </submittedName>
</protein>
<keyword evidence="1" id="KW-1133">Transmembrane helix</keyword>
<dbReference type="Proteomes" id="UP000184170">
    <property type="component" value="Unassembled WGS sequence"/>
</dbReference>
<accession>A0A1M4TYW9</accession>
<sequence length="584" mass="65605">MNLFNLCGKFLRWYFRVSKYFWRQYPGTTLIVVCAAVVSRVANIAAFILPLKILLLATSKSVPSYLSNLVAVEDKAIWIVWLSVAAFCFYALAVLTDLMMDHFSLSGGSKIMLRANEINVVGNQKERVKGFYSDSCEIWAGGIFVGLIFLIISLLNIWLSLVYFALFLIEFLISAAAFKGRRGGLSSIKRFMLNNVGGYLRLLLSINFLFGFVVILLPFFLYGELHVLTAILSIVLSRQMLAAMSGMIAKSVKIFKIRDLTDPLVFRHIQVPVKGIKKTAPLAKLLNGPNLAGWIGNHVGGALAVDQPLFISWVDPIIPDVNSLLLSSNGKFANGAKYLRIQLFSPSWEYLYANEEFLFAHLSRDAIGAPAKLSSFEESELQCQLLDISDCVPVTLADWKNISRDVLLQQWSAKPPKALVSAYVSTHPLLHQRIASELVQRVEIACETAFQKELLVEFLKKLPMVRRVLKTFPLYIRNQDTHPSNAVSNMKGKFFLINWGRWSVQPIGVKLPNGIADQEIGNILSRARLARKDIPEWFGFQHVKFSQTALQLEEEIKSQRYNSALKLIESLLCNEVVLGVNEHA</sequence>
<dbReference type="AlphaFoldDB" id="A0A1M4TYW9"/>
<keyword evidence="3" id="KW-1185">Reference proteome</keyword>
<keyword evidence="1" id="KW-0812">Transmembrane</keyword>
<feature type="transmembrane region" description="Helical" evidence="1">
    <location>
        <begin position="76"/>
        <end position="95"/>
    </location>
</feature>
<keyword evidence="1" id="KW-0472">Membrane</keyword>
<reference evidence="3" key="1">
    <citation type="submission" date="2016-11" db="EMBL/GenBank/DDBJ databases">
        <authorList>
            <person name="Varghese N."/>
            <person name="Submissions S."/>
        </authorList>
    </citation>
    <scope>NUCLEOTIDE SEQUENCE [LARGE SCALE GENOMIC DNA]</scope>
    <source>
        <strain evidence="3">CGMCC 1.7063</strain>
    </source>
</reference>
<dbReference type="EMBL" id="FQVA01000001">
    <property type="protein sequence ID" value="SHE49563.1"/>
    <property type="molecule type" value="Genomic_DNA"/>
</dbReference>
<dbReference type="OrthoDB" id="5780266at2"/>
<feature type="transmembrane region" description="Helical" evidence="1">
    <location>
        <begin position="136"/>
        <end position="155"/>
    </location>
</feature>
<evidence type="ECO:0000313" key="3">
    <source>
        <dbReference type="Proteomes" id="UP000184170"/>
    </source>
</evidence>
<evidence type="ECO:0000313" key="2">
    <source>
        <dbReference type="EMBL" id="SHE49563.1"/>
    </source>
</evidence>
<gene>
    <name evidence="2" type="ORF">SAMN04487965_0013</name>
</gene>
<dbReference type="STRING" id="494016.SAMN04487965_0013"/>
<feature type="transmembrane region" description="Helical" evidence="1">
    <location>
        <begin position="161"/>
        <end position="178"/>
    </location>
</feature>
<proteinExistence type="predicted"/>
<feature type="transmembrane region" description="Helical" evidence="1">
    <location>
        <begin position="227"/>
        <end position="249"/>
    </location>
</feature>
<feature type="transmembrane region" description="Helical" evidence="1">
    <location>
        <begin position="199"/>
        <end position="221"/>
    </location>
</feature>
<feature type="transmembrane region" description="Helical" evidence="1">
    <location>
        <begin position="29"/>
        <end position="56"/>
    </location>
</feature>
<name>A0A1M4TYW9_9GAMM</name>
<evidence type="ECO:0000256" key="1">
    <source>
        <dbReference type="SAM" id="Phobius"/>
    </source>
</evidence>
<organism evidence="2 3">
    <name type="scientific">Microbulbifer donghaiensis</name>
    <dbReference type="NCBI Taxonomy" id="494016"/>
    <lineage>
        <taxon>Bacteria</taxon>
        <taxon>Pseudomonadati</taxon>
        <taxon>Pseudomonadota</taxon>
        <taxon>Gammaproteobacteria</taxon>
        <taxon>Cellvibrionales</taxon>
        <taxon>Microbulbiferaceae</taxon>
        <taxon>Microbulbifer</taxon>
    </lineage>
</organism>
<dbReference type="RefSeq" id="WP_143186830.1">
    <property type="nucleotide sequence ID" value="NZ_FQVA01000001.1"/>
</dbReference>